<evidence type="ECO:0000256" key="2">
    <source>
        <dbReference type="RuleBase" id="RU363116"/>
    </source>
</evidence>
<keyword evidence="2" id="KW-0449">Lipoprotein</keyword>
<protein>
    <recommendedName>
        <fullName evidence="2">Phospholipid scramblase</fullName>
    </recommendedName>
</protein>
<evidence type="ECO:0000256" key="1">
    <source>
        <dbReference type="ARBA" id="ARBA00005350"/>
    </source>
</evidence>
<dbReference type="AlphaFoldDB" id="A0A1I8EZR4"/>
<proteinExistence type="inferred from homology"/>
<dbReference type="InterPro" id="IPR005552">
    <property type="entry name" value="Scramblase"/>
</dbReference>
<dbReference type="Pfam" id="PF03803">
    <property type="entry name" value="Scramblase"/>
    <property type="match status" value="1"/>
</dbReference>
<dbReference type="WBParaSite" id="maker-PairedContig_818-snap-gene-0.3-mRNA-1">
    <property type="protein sequence ID" value="maker-PairedContig_818-snap-gene-0.3-mRNA-1"/>
    <property type="gene ID" value="maker-PairedContig_818-snap-gene-0.3"/>
</dbReference>
<comment type="function">
    <text evidence="2">May mediate accelerated ATP-independent bidirectional transbilayer migration of phospholipids upon binding calcium ions that results in a loss of phospholipid asymmetry in the plasma membrane.</text>
</comment>
<feature type="compositionally biased region" description="Basic and acidic residues" evidence="3">
    <location>
        <begin position="9"/>
        <end position="18"/>
    </location>
</feature>
<accession>A0A1I8EZR4</accession>
<comment type="cofactor">
    <cofactor evidence="2">
        <name>Ca(2+)</name>
        <dbReference type="ChEBI" id="CHEBI:29108"/>
    </cofactor>
</comment>
<dbReference type="GO" id="GO:0017128">
    <property type="term" value="F:phospholipid scramblase activity"/>
    <property type="evidence" value="ECO:0007669"/>
    <property type="project" value="InterPro"/>
</dbReference>
<name>A0A1I8EZR4_WUCBA</name>
<reference evidence="4" key="1">
    <citation type="submission" date="2016-11" db="UniProtKB">
        <authorList>
            <consortium name="WormBaseParasite"/>
        </authorList>
    </citation>
    <scope>IDENTIFICATION</scope>
    <source>
        <strain evidence="4">pt0022</strain>
    </source>
</reference>
<dbReference type="PANTHER" id="PTHR23248:SF9">
    <property type="entry name" value="PHOSPHOLIPID SCRAMBLASE"/>
    <property type="match status" value="1"/>
</dbReference>
<evidence type="ECO:0000313" key="4">
    <source>
        <dbReference type="WBParaSite" id="maker-PairedContig_818-snap-gene-0.3-mRNA-1"/>
    </source>
</evidence>
<sequence>MSKIAVMRNNERQDKKGNQEIGSNSGNDTDISENDESNSKSEYFATISPTTITEQPYPQMNFSKNTKISNSINNQTITNIKNEEEKKRRNIANKFSVDHLSMSDYKMLLRLKPLKQFYIRRHSNTIDTFLDFLRENRYVVQDIEGELIYHVFETSNNMCQCDCKTAKYSQLHFTTSMGQEVIRMEKLLTCSNFFGGQCGIYPTCCIFSTNKSFQITIESPPGHFIGEMKF</sequence>
<comment type="similarity">
    <text evidence="1 2">Belongs to the phospholipid scramblase family.</text>
</comment>
<organism evidence="4">
    <name type="scientific">Wuchereria bancrofti</name>
    <dbReference type="NCBI Taxonomy" id="6293"/>
    <lineage>
        <taxon>Eukaryota</taxon>
        <taxon>Metazoa</taxon>
        <taxon>Ecdysozoa</taxon>
        <taxon>Nematoda</taxon>
        <taxon>Chromadorea</taxon>
        <taxon>Rhabditida</taxon>
        <taxon>Spirurina</taxon>
        <taxon>Spiruromorpha</taxon>
        <taxon>Filarioidea</taxon>
        <taxon>Onchocercidae</taxon>
        <taxon>Wuchereria</taxon>
    </lineage>
</organism>
<feature type="region of interest" description="Disordered" evidence="3">
    <location>
        <begin position="1"/>
        <end position="39"/>
    </location>
</feature>
<keyword evidence="2" id="KW-0106">Calcium</keyword>
<feature type="compositionally biased region" description="Polar residues" evidence="3">
    <location>
        <begin position="20"/>
        <end position="29"/>
    </location>
</feature>
<evidence type="ECO:0000256" key="3">
    <source>
        <dbReference type="SAM" id="MobiDB-lite"/>
    </source>
</evidence>
<dbReference type="STRING" id="6293.A0A1I8EZR4"/>
<keyword evidence="2" id="KW-0564">Palmitate</keyword>
<dbReference type="PANTHER" id="PTHR23248">
    <property type="entry name" value="PHOSPHOLIPID SCRAMBLASE-RELATED"/>
    <property type="match status" value="1"/>
</dbReference>
<dbReference type="GO" id="GO:0005886">
    <property type="term" value="C:plasma membrane"/>
    <property type="evidence" value="ECO:0007669"/>
    <property type="project" value="TreeGrafter"/>
</dbReference>